<evidence type="ECO:0000313" key="1">
    <source>
        <dbReference type="EMBL" id="KEK19557.1"/>
    </source>
</evidence>
<name>A0A073JZD4_9BACI</name>
<dbReference type="RefSeq" id="WP_034638892.1">
    <property type="nucleotide sequence ID" value="NZ_CBCSJC010000005.1"/>
</dbReference>
<dbReference type="STRING" id="574376.BAMA_22455"/>
<dbReference type="AlphaFoldDB" id="A0A073JZD4"/>
<proteinExistence type="predicted"/>
<sequence length="125" mass="14413">MKNEHGFTMPGTLVLLFLLFSFFIYEVNALVTDQMFYEEAETLFILDEVMQQAVIDVKDEVIEEEGQGEVFYSYKSGDVIGSYVVEERVAFITLQCIVKGNQSYTVNFQYNKENGSITNWRETTS</sequence>
<dbReference type="InterPro" id="IPR020372">
    <property type="entry name" value="Competence_ComGG"/>
</dbReference>
<organism evidence="1 2">
    <name type="scientific">Bacillus manliponensis</name>
    <dbReference type="NCBI Taxonomy" id="574376"/>
    <lineage>
        <taxon>Bacteria</taxon>
        <taxon>Bacillati</taxon>
        <taxon>Bacillota</taxon>
        <taxon>Bacilli</taxon>
        <taxon>Bacillales</taxon>
        <taxon>Bacillaceae</taxon>
        <taxon>Bacillus</taxon>
        <taxon>Bacillus cereus group</taxon>
    </lineage>
</organism>
<keyword evidence="2" id="KW-1185">Reference proteome</keyword>
<protein>
    <submittedName>
        <fullName evidence="1">Competence protein ComG</fullName>
    </submittedName>
</protein>
<dbReference type="Proteomes" id="UP000027822">
    <property type="component" value="Unassembled WGS sequence"/>
</dbReference>
<dbReference type="OrthoDB" id="2969153at2"/>
<gene>
    <name evidence="1" type="ORF">BAMA_22455</name>
</gene>
<comment type="caution">
    <text evidence="1">The sequence shown here is derived from an EMBL/GenBank/DDBJ whole genome shotgun (WGS) entry which is preliminary data.</text>
</comment>
<evidence type="ECO:0000313" key="2">
    <source>
        <dbReference type="Proteomes" id="UP000027822"/>
    </source>
</evidence>
<accession>A0A073JZD4</accession>
<dbReference type="Pfam" id="PF14173">
    <property type="entry name" value="ComGG"/>
    <property type="match status" value="1"/>
</dbReference>
<reference evidence="1 2" key="1">
    <citation type="submission" date="2014-06" db="EMBL/GenBank/DDBJ databases">
        <title>Draft genome sequence of Bacillus manliponensis JCM 15802 (MCCC 1A00708).</title>
        <authorList>
            <person name="Lai Q."/>
            <person name="Liu Y."/>
            <person name="Shao Z."/>
        </authorList>
    </citation>
    <scope>NUCLEOTIDE SEQUENCE [LARGE SCALE GENOMIC DNA]</scope>
    <source>
        <strain evidence="1 2">JCM 15802</strain>
    </source>
</reference>
<dbReference type="EMBL" id="JOTN01000007">
    <property type="protein sequence ID" value="KEK19557.1"/>
    <property type="molecule type" value="Genomic_DNA"/>
</dbReference>